<dbReference type="AlphaFoldDB" id="A0A146G6M8"/>
<reference evidence="10" key="1">
    <citation type="journal article" date="2017" name="Genome Announc.">
        <title>Draft Genome Sequence of Terrimicrobium sacchariphilum NM-5T, a Facultative Anaerobic Soil Bacterium of the Class Spartobacteria.</title>
        <authorList>
            <person name="Qiu Y.L."/>
            <person name="Tourlousse D.M."/>
            <person name="Matsuura N."/>
            <person name="Ohashi A."/>
            <person name="Sekiguchi Y."/>
        </authorList>
    </citation>
    <scope>NUCLEOTIDE SEQUENCE [LARGE SCALE GENOMIC DNA]</scope>
    <source>
        <strain evidence="10">NM-5</strain>
    </source>
</reference>
<organism evidence="9 10">
    <name type="scientific">Terrimicrobium sacchariphilum</name>
    <dbReference type="NCBI Taxonomy" id="690879"/>
    <lineage>
        <taxon>Bacteria</taxon>
        <taxon>Pseudomonadati</taxon>
        <taxon>Verrucomicrobiota</taxon>
        <taxon>Terrimicrobiia</taxon>
        <taxon>Terrimicrobiales</taxon>
        <taxon>Terrimicrobiaceae</taxon>
        <taxon>Terrimicrobium</taxon>
    </lineage>
</organism>
<comment type="function">
    <text evidence="8">Catalyzes two activities which are involved in the cyclic version of arginine biosynthesis: the synthesis of N-acetylglutamate from glutamate and acetyl-CoA as the acetyl donor, and of ornithine by transacetylation between N(2)-acetylornithine and glutamate.</text>
</comment>
<comment type="similarity">
    <text evidence="1 8">Belongs to the ArgJ family.</text>
</comment>
<dbReference type="EMBL" id="BDCO01000002">
    <property type="protein sequence ID" value="GAT33230.1"/>
    <property type="molecule type" value="Genomic_DNA"/>
</dbReference>
<dbReference type="Proteomes" id="UP000076023">
    <property type="component" value="Unassembled WGS sequence"/>
</dbReference>
<feature type="binding site" evidence="8">
    <location>
        <position position="177"/>
    </location>
    <ligand>
        <name>substrate</name>
    </ligand>
</feature>
<evidence type="ECO:0000313" key="10">
    <source>
        <dbReference type="Proteomes" id="UP000076023"/>
    </source>
</evidence>
<comment type="caution">
    <text evidence="8">Lacks conserved residue(s) required for the propagation of feature annotation.</text>
</comment>
<dbReference type="OrthoDB" id="9804242at2"/>
<feature type="chain" id="PRO_5023286663" description="Arginine biosynthesis bifunctional protein ArgJ beta chain" evidence="8">
    <location>
        <begin position="188"/>
        <end position="393"/>
    </location>
</feature>
<evidence type="ECO:0000256" key="1">
    <source>
        <dbReference type="ARBA" id="ARBA00006774"/>
    </source>
</evidence>
<evidence type="ECO:0000256" key="4">
    <source>
        <dbReference type="ARBA" id="ARBA00022605"/>
    </source>
</evidence>
<dbReference type="Gene3D" id="3.10.20.340">
    <property type="entry name" value="ArgJ beta chain, C-terminal domain"/>
    <property type="match status" value="1"/>
</dbReference>
<comment type="pathway">
    <text evidence="8">Amino-acid biosynthesis; L-arginine biosynthesis; N(2)-acetyl-L-ornithine from L-glutamate: step 1/4.</text>
</comment>
<feature type="site" description="Involved in the stabilization of negative charge on the oxyanion by the formation of the oxyanion hole" evidence="8">
    <location>
        <position position="117"/>
    </location>
</feature>
<dbReference type="UniPathway" id="UPA00068">
    <property type="reaction ID" value="UER00106"/>
</dbReference>
<feature type="site" description="Involved in the stabilization of negative charge on the oxyanion by the formation of the oxyanion hole" evidence="8">
    <location>
        <position position="116"/>
    </location>
</feature>
<keyword evidence="8" id="KW-0511">Multifunctional enzyme</keyword>
<dbReference type="InParanoid" id="A0A146G6M8"/>
<dbReference type="InterPro" id="IPR042195">
    <property type="entry name" value="ArgJ_beta_C"/>
</dbReference>
<comment type="subcellular location">
    <subcellularLocation>
        <location evidence="8">Cytoplasm</location>
    </subcellularLocation>
</comment>
<dbReference type="PANTHER" id="PTHR23100:SF0">
    <property type="entry name" value="ARGININE BIOSYNTHESIS BIFUNCTIONAL PROTEIN ARGJ, MITOCHONDRIAL"/>
    <property type="match status" value="1"/>
</dbReference>
<protein>
    <recommendedName>
        <fullName evidence="8">Arginine biosynthesis bifunctional protein ArgJ</fullName>
    </recommendedName>
    <domain>
        <recommendedName>
            <fullName evidence="8">Glutamate N-acetyltransferase</fullName>
            <ecNumber evidence="8">2.3.1.35</ecNumber>
        </recommendedName>
        <alternativeName>
            <fullName evidence="8">Ornithine acetyltransferase</fullName>
            <shortName evidence="8">OATase</shortName>
        </alternativeName>
        <alternativeName>
            <fullName evidence="8">Ornithine transacetylase</fullName>
        </alternativeName>
    </domain>
    <domain>
        <recommendedName>
            <fullName evidence="8">Amino-acid acetyltransferase</fullName>
            <ecNumber evidence="8">2.3.1.1</ecNumber>
        </recommendedName>
        <alternativeName>
            <fullName evidence="8">N-acetylglutamate synthase</fullName>
            <shortName evidence="8">AGSase</shortName>
        </alternativeName>
    </domain>
    <component>
        <recommendedName>
            <fullName evidence="8">Arginine biosynthesis bifunctional protein ArgJ alpha chain</fullName>
        </recommendedName>
    </component>
    <component>
        <recommendedName>
            <fullName evidence="8">Arginine biosynthesis bifunctional protein ArgJ beta chain</fullName>
        </recommendedName>
    </component>
</protein>
<keyword evidence="7 8" id="KW-0012">Acyltransferase</keyword>
<evidence type="ECO:0000313" key="9">
    <source>
        <dbReference type="EMBL" id="GAT33230.1"/>
    </source>
</evidence>
<dbReference type="EC" id="2.3.1.35" evidence="8"/>
<dbReference type="CDD" id="cd02152">
    <property type="entry name" value="OAT"/>
    <property type="match status" value="1"/>
</dbReference>
<dbReference type="EC" id="2.3.1.1" evidence="8"/>
<dbReference type="NCBIfam" id="TIGR00120">
    <property type="entry name" value="ArgJ"/>
    <property type="match status" value="1"/>
</dbReference>
<feature type="binding site" evidence="8">
    <location>
        <position position="188"/>
    </location>
    <ligand>
        <name>substrate</name>
    </ligand>
</feature>
<comment type="subunit">
    <text evidence="2 8">Heterotetramer of two alpha and two beta chains.</text>
</comment>
<sequence length="393" mass="41284">MIEQIRGGVTAAAGFLCGSTSAGIKNPKAPREDLAVVYSELPAVAAGTFTTNLVKAAPVRVSMEHISSGEARAVVLNSGNANACTGPDGLKDARRMTVSAGLVLGVAGEEVLVCSTGRIGVRMPIDRIEEAIPRIKLSNTASLKCAKAIMTSDTFPKEIAVRVETPKGVFHVGGIAKGAGMIDPNMATMLSVITTDAKVSQADLKKVLGGAVEDSFNRITIDGDMSTNDTVIALANGASKVRPPLALLREAFDAVAQTLARMIVKDGEGVTKFVEIALTGAASKEDARKAAEAIANSTLVKCAWAGGDPNWGRIMDAMGYSGAKLVEEKVSIDYEDLPLVRGGLVTDTPWKKVQAVAARKEFRIGVDLGLGKFSHTVWTTDLTEEYVRLNLGE</sequence>
<comment type="catalytic activity">
    <reaction evidence="8">
        <text>L-glutamate + acetyl-CoA = N-acetyl-L-glutamate + CoA + H(+)</text>
        <dbReference type="Rhea" id="RHEA:24292"/>
        <dbReference type="ChEBI" id="CHEBI:15378"/>
        <dbReference type="ChEBI" id="CHEBI:29985"/>
        <dbReference type="ChEBI" id="CHEBI:44337"/>
        <dbReference type="ChEBI" id="CHEBI:57287"/>
        <dbReference type="ChEBI" id="CHEBI:57288"/>
        <dbReference type="EC" id="2.3.1.1"/>
    </reaction>
</comment>
<comment type="caution">
    <text evidence="9">The sequence shown here is derived from an EMBL/GenBank/DDBJ whole genome shotgun (WGS) entry which is preliminary data.</text>
</comment>
<name>A0A146G6M8_TERSA</name>
<accession>A0A146G6M8</accession>
<dbReference type="Pfam" id="PF01960">
    <property type="entry name" value="ArgJ"/>
    <property type="match status" value="1"/>
</dbReference>
<comment type="pathway">
    <text evidence="8">Amino-acid biosynthesis; L-arginine biosynthesis; L-ornithine and N-acetyl-L-glutamate from L-glutamate and N(2)-acetyl-L-ornithine (cyclic): step 1/1.</text>
</comment>
<dbReference type="STRING" id="690879.TSACC_21640"/>
<keyword evidence="4 8" id="KW-0028">Amino-acid biosynthesis</keyword>
<dbReference type="GO" id="GO:0004358">
    <property type="term" value="F:L-glutamate N-acetyltransferase activity, acting on acetyl-L-ornithine as donor"/>
    <property type="evidence" value="ECO:0007669"/>
    <property type="project" value="UniProtKB-UniRule"/>
</dbReference>
<feature type="site" description="Cleavage; by autolysis" evidence="8">
    <location>
        <begin position="187"/>
        <end position="188"/>
    </location>
</feature>
<evidence type="ECO:0000256" key="7">
    <source>
        <dbReference type="ARBA" id="ARBA00023315"/>
    </source>
</evidence>
<keyword evidence="8" id="KW-0963">Cytoplasm</keyword>
<dbReference type="GO" id="GO:0005737">
    <property type="term" value="C:cytoplasm"/>
    <property type="evidence" value="ECO:0007669"/>
    <property type="project" value="UniProtKB-SubCell"/>
</dbReference>
<dbReference type="InterPro" id="IPR002813">
    <property type="entry name" value="Arg_biosynth_ArgJ"/>
</dbReference>
<dbReference type="FunFam" id="3.60.70.12:FF:000001">
    <property type="entry name" value="Arginine biosynthesis bifunctional protein ArgJ, chloroplastic"/>
    <property type="match status" value="1"/>
</dbReference>
<evidence type="ECO:0000256" key="5">
    <source>
        <dbReference type="ARBA" id="ARBA00022679"/>
    </source>
</evidence>
<dbReference type="PANTHER" id="PTHR23100">
    <property type="entry name" value="ARGININE BIOSYNTHESIS BIFUNCTIONAL PROTEIN ARGJ"/>
    <property type="match status" value="1"/>
</dbReference>
<evidence type="ECO:0000256" key="3">
    <source>
        <dbReference type="ARBA" id="ARBA00022571"/>
    </source>
</evidence>
<feature type="active site" description="Nucleophile" evidence="8">
    <location>
        <position position="188"/>
    </location>
</feature>
<dbReference type="Gene3D" id="3.60.70.12">
    <property type="entry name" value="L-amino peptidase D-ALA esterase/amidase"/>
    <property type="match status" value="1"/>
</dbReference>
<keyword evidence="5 8" id="KW-0808">Transferase</keyword>
<feature type="chain" id="PRO_5023286662" description="Arginine biosynthesis bifunctional protein ArgJ alpha chain" evidence="8">
    <location>
        <begin position="1"/>
        <end position="187"/>
    </location>
</feature>
<dbReference type="RefSeq" id="WP_075078989.1">
    <property type="nucleotide sequence ID" value="NZ_BDCO01000002.1"/>
</dbReference>
<feature type="binding site" evidence="8">
    <location>
        <position position="151"/>
    </location>
    <ligand>
        <name>substrate</name>
    </ligand>
</feature>
<keyword evidence="6 8" id="KW-0068">Autocatalytic cleavage</keyword>
<evidence type="ECO:0000256" key="8">
    <source>
        <dbReference type="HAMAP-Rule" id="MF_01106"/>
    </source>
</evidence>
<proteinExistence type="inferred from homology"/>
<feature type="binding site" evidence="8">
    <location>
        <position position="390"/>
    </location>
    <ligand>
        <name>substrate</name>
    </ligand>
</feature>
<dbReference type="GO" id="GO:0006526">
    <property type="term" value="P:L-arginine biosynthetic process"/>
    <property type="evidence" value="ECO:0007669"/>
    <property type="project" value="UniProtKB-UniRule"/>
</dbReference>
<evidence type="ECO:0000256" key="6">
    <source>
        <dbReference type="ARBA" id="ARBA00022813"/>
    </source>
</evidence>
<dbReference type="HAMAP" id="MF_01106">
    <property type="entry name" value="ArgJ"/>
    <property type="match status" value="1"/>
</dbReference>
<comment type="catalytic activity">
    <reaction evidence="8">
        <text>N(2)-acetyl-L-ornithine + L-glutamate = N-acetyl-L-glutamate + L-ornithine</text>
        <dbReference type="Rhea" id="RHEA:15349"/>
        <dbReference type="ChEBI" id="CHEBI:29985"/>
        <dbReference type="ChEBI" id="CHEBI:44337"/>
        <dbReference type="ChEBI" id="CHEBI:46911"/>
        <dbReference type="ChEBI" id="CHEBI:57805"/>
        <dbReference type="EC" id="2.3.1.35"/>
    </reaction>
</comment>
<dbReference type="GO" id="GO:0004042">
    <property type="term" value="F:L-glutamate N-acetyltransferase activity"/>
    <property type="evidence" value="ECO:0007669"/>
    <property type="project" value="UniProtKB-UniRule"/>
</dbReference>
<evidence type="ECO:0000256" key="2">
    <source>
        <dbReference type="ARBA" id="ARBA00011475"/>
    </source>
</evidence>
<dbReference type="GO" id="GO:0006592">
    <property type="term" value="P:ornithine biosynthetic process"/>
    <property type="evidence" value="ECO:0007669"/>
    <property type="project" value="TreeGrafter"/>
</dbReference>
<keyword evidence="3 8" id="KW-0055">Arginine biosynthesis</keyword>
<gene>
    <name evidence="8" type="primary">argJ</name>
    <name evidence="9" type="ORF">TSACC_21640</name>
</gene>
<dbReference type="InterPro" id="IPR016117">
    <property type="entry name" value="ArgJ-like_dom_sf"/>
</dbReference>
<keyword evidence="10" id="KW-1185">Reference proteome</keyword>
<feature type="binding site" evidence="8">
    <location>
        <position position="268"/>
    </location>
    <ligand>
        <name>substrate</name>
    </ligand>
</feature>
<dbReference type="NCBIfam" id="NF003802">
    <property type="entry name" value="PRK05388.1"/>
    <property type="match status" value="1"/>
</dbReference>
<dbReference type="SUPFAM" id="SSF56266">
    <property type="entry name" value="DmpA/ArgJ-like"/>
    <property type="match status" value="1"/>
</dbReference>